<dbReference type="GO" id="GO:0005737">
    <property type="term" value="C:cytoplasm"/>
    <property type="evidence" value="ECO:0007669"/>
    <property type="project" value="UniProtKB-SubCell"/>
</dbReference>
<dbReference type="STRING" id="77020.A0A0M8MT83"/>
<comment type="caution">
    <text evidence="9">The sequence shown here is derived from an EMBL/GenBank/DDBJ whole genome shotgun (WGS) entry which is preliminary data.</text>
</comment>
<reference evidence="9 10" key="1">
    <citation type="submission" date="2015-07" db="EMBL/GenBank/DDBJ databases">
        <title>Draft Genome Sequence of Malassezia furfur CBS1878 and Malassezia pachydermatis CBS1879.</title>
        <authorList>
            <person name="Triana S."/>
            <person name="Ohm R."/>
            <person name="Gonzalez A."/>
            <person name="DeCock H."/>
            <person name="Restrepo S."/>
            <person name="Celis A."/>
        </authorList>
    </citation>
    <scope>NUCLEOTIDE SEQUENCE [LARGE SCALE GENOMIC DNA]</scope>
    <source>
        <strain evidence="9 10">CBS 1879</strain>
    </source>
</reference>
<name>A0A0M8MT83_9BASI</name>
<evidence type="ECO:0000256" key="5">
    <source>
        <dbReference type="ARBA" id="ARBA00022833"/>
    </source>
</evidence>
<dbReference type="PANTHER" id="PTHR12983">
    <property type="entry name" value="RING FINGER 10 FAMILY MEMBER"/>
    <property type="match status" value="1"/>
</dbReference>
<dbReference type="EMBL" id="LGAV01000005">
    <property type="protein sequence ID" value="KOS13874.1"/>
    <property type="molecule type" value="Genomic_DNA"/>
</dbReference>
<dbReference type="GO" id="GO:0045944">
    <property type="term" value="P:positive regulation of transcription by RNA polymerase II"/>
    <property type="evidence" value="ECO:0007669"/>
    <property type="project" value="TreeGrafter"/>
</dbReference>
<dbReference type="SUPFAM" id="SSF57850">
    <property type="entry name" value="RING/U-box"/>
    <property type="match status" value="1"/>
</dbReference>
<dbReference type="CDD" id="cd16536">
    <property type="entry name" value="RING-HC_RNF10"/>
    <property type="match status" value="1"/>
</dbReference>
<accession>A0A0M8MT83</accession>
<dbReference type="Gene3D" id="3.30.40.10">
    <property type="entry name" value="Zinc/RING finger domain, C3HC4 (zinc finger)"/>
    <property type="match status" value="1"/>
</dbReference>
<feature type="domain" description="RING-type" evidence="8">
    <location>
        <begin position="126"/>
        <end position="176"/>
    </location>
</feature>
<dbReference type="InterPro" id="IPR039739">
    <property type="entry name" value="MAG2/RNF10"/>
</dbReference>
<keyword evidence="3" id="KW-0479">Metal-binding</keyword>
<dbReference type="GeneID" id="28728110"/>
<feature type="region of interest" description="Disordered" evidence="7">
    <location>
        <begin position="511"/>
        <end position="597"/>
    </location>
</feature>
<comment type="subcellular location">
    <subcellularLocation>
        <location evidence="1">Cytoplasm</location>
    </subcellularLocation>
</comment>
<dbReference type="AlphaFoldDB" id="A0A0M8MT83"/>
<evidence type="ECO:0000313" key="9">
    <source>
        <dbReference type="EMBL" id="KOS13874.1"/>
    </source>
</evidence>
<keyword evidence="2" id="KW-0963">Cytoplasm</keyword>
<evidence type="ECO:0000259" key="8">
    <source>
        <dbReference type="PROSITE" id="PS50089"/>
    </source>
</evidence>
<dbReference type="Proteomes" id="UP000037751">
    <property type="component" value="Unassembled WGS sequence"/>
</dbReference>
<feature type="region of interest" description="Disordered" evidence="7">
    <location>
        <begin position="438"/>
        <end position="481"/>
    </location>
</feature>
<dbReference type="PROSITE" id="PS50089">
    <property type="entry name" value="ZF_RING_2"/>
    <property type="match status" value="1"/>
</dbReference>
<gene>
    <name evidence="9" type="ORF">Malapachy_1737</name>
</gene>
<protein>
    <submittedName>
        <fullName evidence="9">Transcription regulator staf-5 like protein</fullName>
    </submittedName>
</protein>
<feature type="region of interest" description="Disordered" evidence="7">
    <location>
        <begin position="1"/>
        <end position="30"/>
    </location>
</feature>
<dbReference type="GO" id="GO:0000976">
    <property type="term" value="F:transcription cis-regulatory region binding"/>
    <property type="evidence" value="ECO:0007669"/>
    <property type="project" value="TreeGrafter"/>
</dbReference>
<evidence type="ECO:0000256" key="1">
    <source>
        <dbReference type="ARBA" id="ARBA00004496"/>
    </source>
</evidence>
<dbReference type="VEuPathDB" id="FungiDB:Malapachy_1737"/>
<evidence type="ECO:0000256" key="4">
    <source>
        <dbReference type="ARBA" id="ARBA00022771"/>
    </source>
</evidence>
<evidence type="ECO:0000313" key="10">
    <source>
        <dbReference type="Proteomes" id="UP000037751"/>
    </source>
</evidence>
<organism evidence="9 10">
    <name type="scientific">Malassezia pachydermatis</name>
    <dbReference type="NCBI Taxonomy" id="77020"/>
    <lineage>
        <taxon>Eukaryota</taxon>
        <taxon>Fungi</taxon>
        <taxon>Dikarya</taxon>
        <taxon>Basidiomycota</taxon>
        <taxon>Ustilaginomycotina</taxon>
        <taxon>Malasseziomycetes</taxon>
        <taxon>Malasseziales</taxon>
        <taxon>Malasseziaceae</taxon>
        <taxon>Malassezia</taxon>
    </lineage>
</organism>
<dbReference type="SMART" id="SM00184">
    <property type="entry name" value="RING"/>
    <property type="match status" value="1"/>
</dbReference>
<dbReference type="PANTHER" id="PTHR12983:SF9">
    <property type="entry name" value="E3 UBIQUITIN-PROTEIN LIGASE RNF10"/>
    <property type="match status" value="1"/>
</dbReference>
<dbReference type="InterPro" id="IPR017907">
    <property type="entry name" value="Znf_RING_CS"/>
</dbReference>
<evidence type="ECO:0000256" key="7">
    <source>
        <dbReference type="SAM" id="MobiDB-lite"/>
    </source>
</evidence>
<evidence type="ECO:0000256" key="6">
    <source>
        <dbReference type="PROSITE-ProRule" id="PRU00175"/>
    </source>
</evidence>
<dbReference type="GO" id="GO:0008270">
    <property type="term" value="F:zinc ion binding"/>
    <property type="evidence" value="ECO:0007669"/>
    <property type="project" value="UniProtKB-KW"/>
</dbReference>
<dbReference type="RefSeq" id="XP_017991506.1">
    <property type="nucleotide sequence ID" value="XM_018136235.1"/>
</dbReference>
<evidence type="ECO:0000256" key="3">
    <source>
        <dbReference type="ARBA" id="ARBA00022723"/>
    </source>
</evidence>
<dbReference type="InterPro" id="IPR001841">
    <property type="entry name" value="Znf_RING"/>
</dbReference>
<keyword evidence="4 6" id="KW-0863">Zinc-finger</keyword>
<keyword evidence="10" id="KW-1185">Reference proteome</keyword>
<dbReference type="OrthoDB" id="302966at2759"/>
<feature type="compositionally biased region" description="Low complexity" evidence="7">
    <location>
        <begin position="462"/>
        <end position="472"/>
    </location>
</feature>
<keyword evidence="5" id="KW-0862">Zinc</keyword>
<evidence type="ECO:0000256" key="2">
    <source>
        <dbReference type="ARBA" id="ARBA00022490"/>
    </source>
</evidence>
<proteinExistence type="predicted"/>
<feature type="compositionally biased region" description="Basic and acidic residues" evidence="7">
    <location>
        <begin position="441"/>
        <end position="461"/>
    </location>
</feature>
<dbReference type="InterPro" id="IPR018957">
    <property type="entry name" value="Znf_C3HC4_RING-type"/>
</dbReference>
<dbReference type="InterPro" id="IPR013083">
    <property type="entry name" value="Znf_RING/FYVE/PHD"/>
</dbReference>
<dbReference type="Pfam" id="PF00097">
    <property type="entry name" value="zf-C3HC4"/>
    <property type="match status" value="1"/>
</dbReference>
<dbReference type="PROSITE" id="PS00518">
    <property type="entry name" value="ZF_RING_1"/>
    <property type="match status" value="1"/>
</dbReference>
<sequence>MGGYAPQSDAKLSDAEGSLGTGARQSNKKRGQSLNHLLAFTLPPRAPPVAPRRSRRTEGFKPFNRERYVNAQYRFVLKPTFDGRRSLSDTDMPIPWQEIVQVLVPSSVDGMKGEHHAWESTQATTCPICLSPPTAPRMTRCGHVFCYACILHYLIVSENGSGGRGAMRHAKRCPICWDDVLAKDLKAVHWIDARHTGESHMAAFLAARQAEGARTMNDSDKASVLTLRLMERPHDAVVALPRSAHWPAPIGRGLLCTQPDASTYARFVLATPSFVVASLQADLACVQAAMSASHDTDELSREFLRVAQEELLAQLDVARAMPMPPTSPSSQAPSPGSYLYYQAASGQPMFLHPIDIKVLHAHFGAYTSFPDTLLVVAQHAEEGTVDEALRKKCKYLAHLPMSSDVTFVEVDWPRTTSLLSGIQDEVTWTPWGDMLKKRWQQRKDKAQREEKARKRAEKEAKASTSASTQATRTTEDNVLDDTHMSFREAAMIGAEMYFPIHPGIGVDEAEAFPRIPAPPPAPSGPAAAQPKTVWGTPAAASVHASTSQDVHHMDEAWNALEAQTQSTDEADRAQQRTSSRAKRKPKLILTGGGRGAL</sequence>